<keyword evidence="7 16" id="KW-0067">ATP-binding</keyword>
<feature type="transmembrane region" description="Helical" evidence="13">
    <location>
        <begin position="1259"/>
        <end position="1281"/>
    </location>
</feature>
<evidence type="ECO:0000256" key="7">
    <source>
        <dbReference type="ARBA" id="ARBA00022840"/>
    </source>
</evidence>
<feature type="transmembrane region" description="Helical" evidence="13">
    <location>
        <begin position="376"/>
        <end position="397"/>
    </location>
</feature>
<feature type="transmembrane region" description="Helical" evidence="13">
    <location>
        <begin position="167"/>
        <end position="185"/>
    </location>
</feature>
<evidence type="ECO:0000256" key="8">
    <source>
        <dbReference type="ARBA" id="ARBA00022989"/>
    </source>
</evidence>
<evidence type="ECO:0000256" key="10">
    <source>
        <dbReference type="ARBA" id="ARBA00023170"/>
    </source>
</evidence>
<protein>
    <submittedName>
        <fullName evidence="16">ATP-binding cassette sub-family C member 9 isoform X10</fullName>
    </submittedName>
</protein>
<dbReference type="FunFam" id="1.20.1560.10:FF:000005">
    <property type="entry name" value="ATP-binding cassette, sub-family C (CFTR/MRP), member 9"/>
    <property type="match status" value="1"/>
</dbReference>
<dbReference type="InterPro" id="IPR050173">
    <property type="entry name" value="ABC_transporter_C-like"/>
</dbReference>
<feature type="transmembrane region" description="Helical" evidence="13">
    <location>
        <begin position="1048"/>
        <end position="1075"/>
    </location>
</feature>
<dbReference type="RefSeq" id="XP_042578708.1">
    <property type="nucleotide sequence ID" value="XM_042722774.1"/>
</dbReference>
<dbReference type="InterPro" id="IPR017871">
    <property type="entry name" value="ABC_transporter-like_CS"/>
</dbReference>
<dbReference type="GO" id="GO:0071805">
    <property type="term" value="P:potassium ion transmembrane transport"/>
    <property type="evidence" value="ECO:0007669"/>
    <property type="project" value="UniProtKB-ARBA"/>
</dbReference>
<comment type="subcellular location">
    <subcellularLocation>
        <location evidence="1">Cell membrane</location>
        <topology evidence="1">Multi-pass membrane protein</topology>
    </subcellularLocation>
</comment>
<accession>A0A9Q9ZYN9</accession>
<dbReference type="InterPro" id="IPR011527">
    <property type="entry name" value="ABC1_TM_dom"/>
</dbReference>
<feature type="domain" description="ABC transmembrane type-1" evidence="15">
    <location>
        <begin position="1048"/>
        <end position="1288"/>
    </location>
</feature>
<dbReference type="PROSITE" id="PS50893">
    <property type="entry name" value="ABC_TRANSPORTER_2"/>
    <property type="match status" value="2"/>
</dbReference>
<evidence type="ECO:0000256" key="3">
    <source>
        <dbReference type="ARBA" id="ARBA00022448"/>
    </source>
</evidence>
<sequence length="1564" mass="175996">MALSFCGNNKGSNAYSVENGVLNNGCFVDALNLVPHVFLLFITFPILFIGWGSQSSKVQIHHNTWLHFPGHNLRWILTFTLLFVHVCEIAEGIVSNTRMESNHLHLFMPALMGFIAATTSVVYYHNIETANFPKLLLALFIYWILAFITKMIKLWKFAEESLGVKELRFCITALLVVLYGLLMAVEINVIRVRKYVFFANPQRVKPPEDLQDLGVRFLQPFVNLLSKATYWWMNPLIIGAHKRPIELKKIGKLPIAMRALTNYMRLKDSYEEQRKTEDPEKSPSIWKSMYRAFGGSILLSSTFRYMADLLGFAGPLCISGIVGNLHSSTEIDRTNKTANMTFGVFFMSSNELLKNTSVLAVLLFLALVLQRTFLQASYYVTIETGINLRGALLAMIYNKILRLSTSNMSMGEMTLGQINNLVAIETNQLMWFLFLCPNLWAMPVQIIMGVILLYYLLGNSALIGAGVILLLAPVQYLIATKLADTQKSTLDYSTDRLKKTTEILKGIKLLKLYAWENIFCDRVEETRGKELTSLKTFALYTSMSIFLNAAIPIAAVLATFVTHAYIEEVRLSPDKAFASLALFHILVTPLFLLSTVVRFAVKALVSVQKLSEFLQSDEIGDDSWRNGEMSMCLEFGKKYKYHGDTKVINRKDRYRMDNYEQPMRRQLRPTETEDVAVEVNDGFFTWGSNLSTLTDINIRIPTGQLTMIVGQVGCGKSSLLLAMLGEMQTISGKVYWSNKNRYSVAYAAQKSWLLNATVEENITFGSPFNKQRYKAVIDTCSLQPDIDLLPFGDQTEIGERGINLSGGQRQRICVARALYQNTNIVFLDDPFSALDIHLSDHLMQEGILKFLQDDKRTVVLVTHKLQYLIHADWIIAMKDGSVLREGTLKDIQTHDVELYEHWKTLMNRQDQELEKETEMESQTTLERKTLRRAFYSREAKNHIDDEDEEEEVEEDDDDNMSTTTSRRSKIQWKMCCRYLSSGGFLMVFLMVSSKLAKHSVMVAIDYWLAAWTSSNPHNQSLADPFLNATNYTQNDDTQIAQHRSCVPVFIILCGAAIALCLITSLTVEFLGVAAATNLHHNLLNKIIHAPIRFFDVTPLGQILNRFSADTNIIDQHIPPTLESLTRSTLLCLSAIGVIAFVTPTFLIALVPLAVAFYFIQKYFRVASKDLQDLDDSTQLPLLCHFSETAEGLTTIRAFRHEARFKQRMLELTDTNNTAYLFLSAANRWLEVRTDYLGAVIVLTAAVAAIWSTSGPDVDQSGLVGLGLTYALTVTNYLNWVVRNLADLEVQMAAVKKVNSFLSTESENYEGSMDISQVPEDWPQHGEIKIHDLCVRYDSMLKPVLKQVNAHINPGQKVGICGRTGSGKSSLSLAFFNMVDVFEGKIVIDGIDICKLPLQTLRSRLSIILQDPVLFSGSIRLNLDPERTCTDDRLWEALEIAQLKNMVKALPGGLDAVVTEGGENFSVGQRQLFCLARAFVRKSSILIMDEATASIDMATENILQKVVMTAFADRTVVTIAHLVSSILEAEQVLVFSSGTLVECDSAPNLLAQENSLFSILVRTHK</sequence>
<feature type="transmembrane region" description="Helical" evidence="13">
    <location>
        <begin position="33"/>
        <end position="52"/>
    </location>
</feature>
<gene>
    <name evidence="16" type="primary">LOC109068130</name>
</gene>
<keyword evidence="4 13" id="KW-0812">Transmembrane</keyword>
<evidence type="ECO:0000259" key="14">
    <source>
        <dbReference type="PROSITE" id="PS50893"/>
    </source>
</evidence>
<keyword evidence="11" id="KW-0325">Glycoprotein</keyword>
<feature type="transmembrane region" description="Helical" evidence="13">
    <location>
        <begin position="1235"/>
        <end position="1253"/>
    </location>
</feature>
<evidence type="ECO:0000313" key="16">
    <source>
        <dbReference type="RefSeq" id="XP_042578708.1"/>
    </source>
</evidence>
<keyword evidence="8 13" id="KW-1133">Transmembrane helix</keyword>
<feature type="transmembrane region" description="Helical" evidence="13">
    <location>
        <begin position="537"/>
        <end position="561"/>
    </location>
</feature>
<dbReference type="SMR" id="A0A9Q9ZYN9"/>
<dbReference type="PANTHER" id="PTHR24223:SF173">
    <property type="entry name" value="ATP-BINDING CASSETTE SUB-FAMILY C MEMBER 9"/>
    <property type="match status" value="1"/>
</dbReference>
<feature type="domain" description="ABC transporter" evidence="14">
    <location>
        <begin position="677"/>
        <end position="904"/>
    </location>
</feature>
<dbReference type="GO" id="GO:0032991">
    <property type="term" value="C:protein-containing complex"/>
    <property type="evidence" value="ECO:0007669"/>
    <property type="project" value="UniProtKB-ARBA"/>
</dbReference>
<feature type="transmembrane region" description="Helical" evidence="13">
    <location>
        <begin position="136"/>
        <end position="155"/>
    </location>
</feature>
<dbReference type="FunFam" id="3.40.50.300:FF:000394">
    <property type="entry name" value="ATP-binding cassette, sub-family C (CFTR/MRP), member 9"/>
    <property type="match status" value="1"/>
</dbReference>
<dbReference type="Proteomes" id="UP001155660">
    <property type="component" value="Chromosome B4"/>
</dbReference>
<dbReference type="Pfam" id="PF00664">
    <property type="entry name" value="ABC_membrane"/>
    <property type="match status" value="2"/>
</dbReference>
<evidence type="ECO:0000256" key="13">
    <source>
        <dbReference type="SAM" id="Phobius"/>
    </source>
</evidence>
<dbReference type="PANTHER" id="PTHR24223">
    <property type="entry name" value="ATP-BINDING CASSETTE SUB-FAMILY C"/>
    <property type="match status" value="1"/>
</dbReference>
<evidence type="ECO:0000256" key="9">
    <source>
        <dbReference type="ARBA" id="ARBA00023136"/>
    </source>
</evidence>
<dbReference type="InterPro" id="IPR003593">
    <property type="entry name" value="AAA+_ATPase"/>
</dbReference>
<evidence type="ECO:0000256" key="4">
    <source>
        <dbReference type="ARBA" id="ARBA00022692"/>
    </source>
</evidence>
<dbReference type="SMART" id="SM00382">
    <property type="entry name" value="AAA"/>
    <property type="match status" value="2"/>
</dbReference>
<reference evidence="16" key="1">
    <citation type="submission" date="2025-08" db="UniProtKB">
        <authorList>
            <consortium name="RefSeq"/>
        </authorList>
    </citation>
    <scope>IDENTIFICATION</scope>
    <source>
        <tissue evidence="16">Muscle</tissue>
    </source>
</reference>
<dbReference type="PROSITE" id="PS50929">
    <property type="entry name" value="ABC_TM1F"/>
    <property type="match status" value="2"/>
</dbReference>
<dbReference type="GO" id="GO:0033198">
    <property type="term" value="P:response to ATP"/>
    <property type="evidence" value="ECO:0007669"/>
    <property type="project" value="UniProtKB-ARBA"/>
</dbReference>
<keyword evidence="5" id="KW-0677">Repeat</keyword>
<keyword evidence="6" id="KW-0547">Nucleotide-binding</keyword>
<dbReference type="PROSITE" id="PS00211">
    <property type="entry name" value="ABC_TRANSPORTER_1"/>
    <property type="match status" value="2"/>
</dbReference>
<feature type="transmembrane region" description="Helical" evidence="13">
    <location>
        <begin position="352"/>
        <end position="370"/>
    </location>
</feature>
<dbReference type="InterPro" id="IPR003439">
    <property type="entry name" value="ABC_transporter-like_ATP-bd"/>
</dbReference>
<dbReference type="FunFam" id="3.40.50.300:FF:000197">
    <property type="entry name" value="ATP-binding cassette, sub-family C (CFTR/MRP), member 9"/>
    <property type="match status" value="1"/>
</dbReference>
<dbReference type="CDD" id="cd18602">
    <property type="entry name" value="ABC_6TM_SUR1_D2_like"/>
    <property type="match status" value="1"/>
</dbReference>
<dbReference type="CDD" id="cd03288">
    <property type="entry name" value="ABCC_SUR2"/>
    <property type="match status" value="1"/>
</dbReference>
<evidence type="ECO:0000256" key="11">
    <source>
        <dbReference type="ARBA" id="ARBA00023180"/>
    </source>
</evidence>
<dbReference type="GO" id="GO:0016887">
    <property type="term" value="F:ATP hydrolysis activity"/>
    <property type="evidence" value="ECO:0007669"/>
    <property type="project" value="InterPro"/>
</dbReference>
<feature type="transmembrane region" description="Helical" evidence="13">
    <location>
        <begin position="581"/>
        <end position="601"/>
    </location>
</feature>
<dbReference type="FunFam" id="1.20.1560.10:FF:000006">
    <property type="entry name" value="ATP-binding cassette, sub-family C (CFTR/MRP), member 9"/>
    <property type="match status" value="1"/>
</dbReference>
<dbReference type="CDD" id="cd18591">
    <property type="entry name" value="ABC_6TM_SUR1_D1_like"/>
    <property type="match status" value="1"/>
</dbReference>
<feature type="domain" description="ABC transporter" evidence="14">
    <location>
        <begin position="1327"/>
        <end position="1561"/>
    </location>
</feature>
<organism evidence="16">
    <name type="scientific">Cyprinus carpio</name>
    <name type="common">Common carp</name>
    <dbReference type="NCBI Taxonomy" id="7962"/>
    <lineage>
        <taxon>Eukaryota</taxon>
        <taxon>Metazoa</taxon>
        <taxon>Chordata</taxon>
        <taxon>Craniata</taxon>
        <taxon>Vertebrata</taxon>
        <taxon>Euteleostomi</taxon>
        <taxon>Actinopterygii</taxon>
        <taxon>Neopterygii</taxon>
        <taxon>Teleostei</taxon>
        <taxon>Ostariophysi</taxon>
        <taxon>Cypriniformes</taxon>
        <taxon>Cyprinidae</taxon>
        <taxon>Cyprininae</taxon>
        <taxon>Cyprinus</taxon>
    </lineage>
</organism>
<comment type="similarity">
    <text evidence="2">Belongs to the ABC transporter superfamily. ABCC family. Conjugate transporter (TC 3.A.1.208) subfamily.</text>
</comment>
<feature type="transmembrane region" description="Helical" evidence="13">
    <location>
        <begin position="446"/>
        <end position="472"/>
    </location>
</feature>
<feature type="transmembrane region" description="Helical" evidence="13">
    <location>
        <begin position="106"/>
        <end position="124"/>
    </location>
</feature>
<feature type="transmembrane region" description="Helical" evidence="13">
    <location>
        <begin position="1129"/>
        <end position="1159"/>
    </location>
</feature>
<evidence type="ECO:0000256" key="5">
    <source>
        <dbReference type="ARBA" id="ARBA00022737"/>
    </source>
</evidence>
<evidence type="ECO:0000256" key="6">
    <source>
        <dbReference type="ARBA" id="ARBA00022741"/>
    </source>
</evidence>
<evidence type="ECO:0000256" key="12">
    <source>
        <dbReference type="SAM" id="MobiDB-lite"/>
    </source>
</evidence>
<name>A0A9Q9ZYN9_CYPCA</name>
<dbReference type="GeneID" id="109068130"/>
<keyword evidence="3" id="KW-0813">Transport</keyword>
<evidence type="ECO:0000259" key="15">
    <source>
        <dbReference type="PROSITE" id="PS50929"/>
    </source>
</evidence>
<proteinExistence type="inferred from homology"/>
<keyword evidence="9 13" id="KW-0472">Membrane</keyword>
<dbReference type="GO" id="GO:0005524">
    <property type="term" value="F:ATP binding"/>
    <property type="evidence" value="ECO:0007669"/>
    <property type="project" value="UniProtKB-KW"/>
</dbReference>
<keyword evidence="10" id="KW-0675">Receptor</keyword>
<feature type="transmembrane region" description="Helical" evidence="13">
    <location>
        <begin position="73"/>
        <end position="94"/>
    </location>
</feature>
<dbReference type="GO" id="GO:0005886">
    <property type="term" value="C:plasma membrane"/>
    <property type="evidence" value="ECO:0007669"/>
    <property type="project" value="UniProtKB-SubCell"/>
</dbReference>
<dbReference type="GO" id="GO:0140359">
    <property type="term" value="F:ABC-type transporter activity"/>
    <property type="evidence" value="ECO:0007669"/>
    <property type="project" value="InterPro"/>
</dbReference>
<feature type="compositionally biased region" description="Acidic residues" evidence="12">
    <location>
        <begin position="944"/>
        <end position="959"/>
    </location>
</feature>
<feature type="domain" description="ABC transmembrane type-1" evidence="15">
    <location>
        <begin position="307"/>
        <end position="602"/>
    </location>
</feature>
<feature type="region of interest" description="Disordered" evidence="12">
    <location>
        <begin position="941"/>
        <end position="963"/>
    </location>
</feature>
<dbReference type="Pfam" id="PF00005">
    <property type="entry name" value="ABC_tran"/>
    <property type="match status" value="2"/>
</dbReference>
<evidence type="ECO:0000256" key="2">
    <source>
        <dbReference type="ARBA" id="ARBA00009726"/>
    </source>
</evidence>
<evidence type="ECO:0000256" key="1">
    <source>
        <dbReference type="ARBA" id="ARBA00004651"/>
    </source>
</evidence>